<evidence type="ECO:0000256" key="4">
    <source>
        <dbReference type="ARBA" id="ARBA00022475"/>
    </source>
</evidence>
<proteinExistence type="inferred from homology"/>
<evidence type="ECO:0000256" key="9">
    <source>
        <dbReference type="SAM" id="Phobius"/>
    </source>
</evidence>
<feature type="transmembrane region" description="Helical" evidence="9">
    <location>
        <begin position="83"/>
        <end position="102"/>
    </location>
</feature>
<dbReference type="RefSeq" id="WP_028078472.1">
    <property type="nucleotide sequence ID" value="NZ_AP028934.1"/>
</dbReference>
<dbReference type="GeneID" id="89619935"/>
<reference evidence="10 11" key="1">
    <citation type="submission" date="2018-08" db="EMBL/GenBank/DDBJ databases">
        <title>A genome reference for cultivated species of the human gut microbiota.</title>
        <authorList>
            <person name="Zou Y."/>
            <person name="Xue W."/>
            <person name="Luo G."/>
        </authorList>
    </citation>
    <scope>NUCLEOTIDE SEQUENCE [LARGE SCALE GENOMIC DNA]</scope>
    <source>
        <strain evidence="10 11">AF18-46</strain>
    </source>
</reference>
<dbReference type="PIRSF" id="PIRSF037778">
    <property type="entry name" value="UCP037778_transp_RibU"/>
    <property type="match status" value="1"/>
</dbReference>
<dbReference type="EMBL" id="QRWX01000002">
    <property type="protein sequence ID" value="RGT56192.1"/>
    <property type="molecule type" value="Genomic_DNA"/>
</dbReference>
<dbReference type="GO" id="GO:0005886">
    <property type="term" value="C:plasma membrane"/>
    <property type="evidence" value="ECO:0007669"/>
    <property type="project" value="UniProtKB-SubCell"/>
</dbReference>
<evidence type="ECO:0000256" key="2">
    <source>
        <dbReference type="ARBA" id="ARBA00005540"/>
    </source>
</evidence>
<evidence type="ECO:0000256" key="1">
    <source>
        <dbReference type="ARBA" id="ARBA00004651"/>
    </source>
</evidence>
<organism evidence="10 11">
    <name type="scientific">Solobacterium moorei</name>
    <dbReference type="NCBI Taxonomy" id="102148"/>
    <lineage>
        <taxon>Bacteria</taxon>
        <taxon>Bacillati</taxon>
        <taxon>Bacillota</taxon>
        <taxon>Erysipelotrichia</taxon>
        <taxon>Erysipelotrichales</taxon>
        <taxon>Erysipelotrichaceae</taxon>
        <taxon>Solobacterium</taxon>
    </lineage>
</organism>
<dbReference type="GO" id="GO:0032217">
    <property type="term" value="F:riboflavin transmembrane transporter activity"/>
    <property type="evidence" value="ECO:0007669"/>
    <property type="project" value="UniProtKB-UniRule"/>
</dbReference>
<feature type="transmembrane region" description="Helical" evidence="9">
    <location>
        <begin position="143"/>
        <end position="162"/>
    </location>
</feature>
<dbReference type="PANTHER" id="PTHR38438:SF1">
    <property type="entry name" value="RIBOFLAVIN TRANSPORTER RIBU"/>
    <property type="match status" value="1"/>
</dbReference>
<dbReference type="Pfam" id="PF12822">
    <property type="entry name" value="ECF_trnsprt"/>
    <property type="match status" value="1"/>
</dbReference>
<keyword evidence="5 9" id="KW-0812">Transmembrane</keyword>
<comment type="subcellular location">
    <subcellularLocation>
        <location evidence="1">Cell membrane</location>
        <topology evidence="1">Multi-pass membrane protein</topology>
    </subcellularLocation>
</comment>
<evidence type="ECO:0000256" key="3">
    <source>
        <dbReference type="ARBA" id="ARBA00022448"/>
    </source>
</evidence>
<comment type="caution">
    <text evidence="10">The sequence shown here is derived from an EMBL/GenBank/DDBJ whole genome shotgun (WGS) entry which is preliminary data.</text>
</comment>
<feature type="transmembrane region" description="Helical" evidence="9">
    <location>
        <begin position="12"/>
        <end position="36"/>
    </location>
</feature>
<evidence type="ECO:0000256" key="8">
    <source>
        <dbReference type="PIRNR" id="PIRNR037778"/>
    </source>
</evidence>
<feature type="transmembrane region" description="Helical" evidence="9">
    <location>
        <begin position="114"/>
        <end position="136"/>
    </location>
</feature>
<keyword evidence="3 8" id="KW-0813">Transport</keyword>
<keyword evidence="4 8" id="KW-1003">Cell membrane</keyword>
<dbReference type="AlphaFoldDB" id="A0A412PEY6"/>
<evidence type="ECO:0000256" key="6">
    <source>
        <dbReference type="ARBA" id="ARBA00022989"/>
    </source>
</evidence>
<keyword evidence="6 9" id="KW-1133">Transmembrane helix</keyword>
<evidence type="ECO:0000256" key="7">
    <source>
        <dbReference type="ARBA" id="ARBA00023136"/>
    </source>
</evidence>
<evidence type="ECO:0000313" key="10">
    <source>
        <dbReference type="EMBL" id="RGT56192.1"/>
    </source>
</evidence>
<accession>A0A412PEY6</accession>
<protein>
    <recommendedName>
        <fullName evidence="8">Riboflavin transporter</fullName>
    </recommendedName>
</protein>
<gene>
    <name evidence="10" type="ORF">DWX20_05130</name>
</gene>
<evidence type="ECO:0000313" key="11">
    <source>
        <dbReference type="Proteomes" id="UP000284731"/>
    </source>
</evidence>
<dbReference type="Proteomes" id="UP000284731">
    <property type="component" value="Unassembled WGS sequence"/>
</dbReference>
<feature type="transmembrane region" description="Helical" evidence="9">
    <location>
        <begin position="168"/>
        <end position="192"/>
    </location>
</feature>
<name>A0A412PEY6_9FIRM</name>
<dbReference type="Gene3D" id="1.10.1760.20">
    <property type="match status" value="1"/>
</dbReference>
<comment type="function">
    <text evidence="8">Probably a riboflavin-binding protein that interacts with the energy-coupling factor (ECF) ABC-transporter complex.</text>
</comment>
<keyword evidence="7 8" id="KW-0472">Membrane</keyword>
<sequence>MSGSKKVLTTKFIANVAVLGAVAFVLMLFDFPLLFIAPSFYKLDFSEVSVLIGGFAFGPWAAVLIEAIKIVLKLLFKPTQTMFVGELANFIIGVAFTVPAAIIYRKHKSKKNALIGMVVGTFVMAAVGILANYFVLLPFYSTLYGMPIDAFVKMGAAIFPFIKSVWGLLFVCVLPFNLIKGFVVSVITRLLYKRISSFLH</sequence>
<dbReference type="InterPro" id="IPR025720">
    <property type="entry name" value="RibU"/>
</dbReference>
<dbReference type="InterPro" id="IPR024529">
    <property type="entry name" value="ECF_trnsprt_substrate-spec"/>
</dbReference>
<dbReference type="PANTHER" id="PTHR38438">
    <property type="entry name" value="RIBOFLAVIN TRANSPORTER RIBU"/>
    <property type="match status" value="1"/>
</dbReference>
<feature type="transmembrane region" description="Helical" evidence="9">
    <location>
        <begin position="48"/>
        <end position="71"/>
    </location>
</feature>
<evidence type="ECO:0000256" key="5">
    <source>
        <dbReference type="ARBA" id="ARBA00022692"/>
    </source>
</evidence>
<comment type="similarity">
    <text evidence="2 8">Belongs to the prokaryotic riboflavin transporter (P-RFT) (TC 2.A.87) family.</text>
</comment>